<evidence type="ECO:0000256" key="1">
    <source>
        <dbReference type="ARBA" id="ARBA00007521"/>
    </source>
</evidence>
<evidence type="ECO:0000313" key="4">
    <source>
        <dbReference type="Proteomes" id="UP000029024"/>
    </source>
</evidence>
<comment type="caution">
    <text evidence="3">The sequence shown here is derived from an EMBL/GenBank/DDBJ whole genome shotgun (WGS) entry which is preliminary data.</text>
</comment>
<accession>A0A087BFX0</accession>
<protein>
    <submittedName>
        <fullName evidence="3">Transcriptional modulator of MazE/toxin MazF</fullName>
    </submittedName>
</protein>
<dbReference type="GO" id="GO:0004521">
    <property type="term" value="F:RNA endonuclease activity"/>
    <property type="evidence" value="ECO:0007669"/>
    <property type="project" value="TreeGrafter"/>
</dbReference>
<dbReference type="Pfam" id="PF02452">
    <property type="entry name" value="PemK_toxin"/>
    <property type="match status" value="1"/>
</dbReference>
<dbReference type="PANTHER" id="PTHR33988">
    <property type="entry name" value="ENDORIBONUCLEASE MAZF-RELATED"/>
    <property type="match status" value="1"/>
</dbReference>
<evidence type="ECO:0000256" key="2">
    <source>
        <dbReference type="ARBA" id="ARBA00022649"/>
    </source>
</evidence>
<dbReference type="InterPro" id="IPR003477">
    <property type="entry name" value="PemK-like"/>
</dbReference>
<organism evidence="3 4">
    <name type="scientific">Bifidobacterium longum subsp. suis</name>
    <dbReference type="NCBI Taxonomy" id="1695"/>
    <lineage>
        <taxon>Bacteria</taxon>
        <taxon>Bacillati</taxon>
        <taxon>Actinomycetota</taxon>
        <taxon>Actinomycetes</taxon>
        <taxon>Bifidobacteriales</taxon>
        <taxon>Bifidobacteriaceae</taxon>
        <taxon>Bifidobacterium</taxon>
    </lineage>
</organism>
<dbReference type="EMBL" id="JGZA01000015">
    <property type="protein sequence ID" value="KFI69920.1"/>
    <property type="molecule type" value="Genomic_DNA"/>
</dbReference>
<comment type="similarity">
    <text evidence="1">Belongs to the PemK/MazF family.</text>
</comment>
<dbReference type="PANTHER" id="PTHR33988:SF1">
    <property type="entry name" value="ENDORIBONUCLEASE MAZF7-RELATED"/>
    <property type="match status" value="1"/>
</dbReference>
<dbReference type="Gene3D" id="2.30.30.110">
    <property type="match status" value="1"/>
</dbReference>
<name>A0A087BFX0_BIFLN</name>
<dbReference type="SUPFAM" id="SSF50118">
    <property type="entry name" value="Cell growth inhibitor/plasmid maintenance toxic component"/>
    <property type="match status" value="1"/>
</dbReference>
<sequence length="107" mass="11830">MKRGEIRTLQADGYASKPRPVVIVQSDAVDRFDSVITCLLTSYDSSDIDTRVRLEPSPENGLNKVSYVMTDKIVTVDRKLLGYQVGVVDDAAMANIGRQLMRVLGLL</sequence>
<reference evidence="3 4" key="1">
    <citation type="submission" date="2014-03" db="EMBL/GenBank/DDBJ databases">
        <title>Genomics of Bifidobacteria.</title>
        <authorList>
            <person name="Ventura M."/>
            <person name="Milani C."/>
            <person name="Lugli G.A."/>
        </authorList>
    </citation>
    <scope>NUCLEOTIDE SEQUENCE [LARGE SCALE GENOMIC DNA]</scope>
    <source>
        <strain evidence="3 4">LMG 21814</strain>
    </source>
</reference>
<proteinExistence type="inferred from homology"/>
<dbReference type="GO" id="GO:0016075">
    <property type="term" value="P:rRNA catabolic process"/>
    <property type="evidence" value="ECO:0007669"/>
    <property type="project" value="TreeGrafter"/>
</dbReference>
<dbReference type="GO" id="GO:0003677">
    <property type="term" value="F:DNA binding"/>
    <property type="evidence" value="ECO:0007669"/>
    <property type="project" value="InterPro"/>
</dbReference>
<keyword evidence="2" id="KW-1277">Toxin-antitoxin system</keyword>
<dbReference type="InterPro" id="IPR011067">
    <property type="entry name" value="Plasmid_toxin/cell-grow_inhib"/>
</dbReference>
<dbReference type="AlphaFoldDB" id="A0A087BFX0"/>
<dbReference type="RefSeq" id="WP_003833460.1">
    <property type="nucleotide sequence ID" value="NZ_CP169558.1"/>
</dbReference>
<evidence type="ECO:0000313" key="3">
    <source>
        <dbReference type="EMBL" id="KFI69920.1"/>
    </source>
</evidence>
<gene>
    <name evidence="3" type="ORF">BLSS_0226</name>
</gene>
<dbReference type="Proteomes" id="UP000029024">
    <property type="component" value="Unassembled WGS sequence"/>
</dbReference>
<dbReference type="GO" id="GO:0006402">
    <property type="term" value="P:mRNA catabolic process"/>
    <property type="evidence" value="ECO:0007669"/>
    <property type="project" value="TreeGrafter"/>
</dbReference>